<organism evidence="1 2">
    <name type="scientific">Toxocara canis</name>
    <name type="common">Canine roundworm</name>
    <dbReference type="NCBI Taxonomy" id="6265"/>
    <lineage>
        <taxon>Eukaryota</taxon>
        <taxon>Metazoa</taxon>
        <taxon>Ecdysozoa</taxon>
        <taxon>Nematoda</taxon>
        <taxon>Chromadorea</taxon>
        <taxon>Rhabditida</taxon>
        <taxon>Spirurina</taxon>
        <taxon>Ascaridomorpha</taxon>
        <taxon>Ascaridoidea</taxon>
        <taxon>Toxocaridae</taxon>
        <taxon>Toxocara</taxon>
    </lineage>
</organism>
<dbReference type="AlphaFoldDB" id="A0A0B2VD06"/>
<dbReference type="Proteomes" id="UP000031036">
    <property type="component" value="Unassembled WGS sequence"/>
</dbReference>
<keyword evidence="2" id="KW-1185">Reference proteome</keyword>
<name>A0A0B2VD06_TOXCA</name>
<evidence type="ECO:0000313" key="1">
    <source>
        <dbReference type="EMBL" id="KHN81406.1"/>
    </source>
</evidence>
<proteinExistence type="predicted"/>
<gene>
    <name evidence="1" type="ORF">Tcan_04353</name>
</gene>
<reference evidence="1 2" key="1">
    <citation type="submission" date="2014-11" db="EMBL/GenBank/DDBJ databases">
        <title>Genetic blueprint of the zoonotic pathogen Toxocara canis.</title>
        <authorList>
            <person name="Zhu X.-Q."/>
            <person name="Korhonen P.K."/>
            <person name="Cai H."/>
            <person name="Young N.D."/>
            <person name="Nejsum P."/>
            <person name="von Samson-Himmelstjerna G."/>
            <person name="Boag P.R."/>
            <person name="Tan P."/>
            <person name="Li Q."/>
            <person name="Min J."/>
            <person name="Yang Y."/>
            <person name="Wang X."/>
            <person name="Fang X."/>
            <person name="Hall R.S."/>
            <person name="Hofmann A."/>
            <person name="Sternberg P.W."/>
            <person name="Jex A.R."/>
            <person name="Gasser R.B."/>
        </authorList>
    </citation>
    <scope>NUCLEOTIDE SEQUENCE [LARGE SCALE GENOMIC DNA]</scope>
    <source>
        <strain evidence="1">PN_DK_2014</strain>
    </source>
</reference>
<protein>
    <submittedName>
        <fullName evidence="1">Uncharacterized protein</fullName>
    </submittedName>
</protein>
<comment type="caution">
    <text evidence="1">The sequence shown here is derived from an EMBL/GenBank/DDBJ whole genome shotgun (WGS) entry which is preliminary data.</text>
</comment>
<dbReference type="EMBL" id="JPKZ01001540">
    <property type="protein sequence ID" value="KHN81406.1"/>
    <property type="molecule type" value="Genomic_DNA"/>
</dbReference>
<sequence>MVGLSELETRSFPSLASVLRFADVNRNEEVVYSVDPLSERTKSTITSQKNGALNMLKRSDENLAAARLLGRFEP</sequence>
<accession>A0A0B2VD06</accession>
<evidence type="ECO:0000313" key="2">
    <source>
        <dbReference type="Proteomes" id="UP000031036"/>
    </source>
</evidence>